<evidence type="ECO:0000256" key="7">
    <source>
        <dbReference type="ARBA" id="ARBA00022989"/>
    </source>
</evidence>
<evidence type="ECO:0000256" key="10">
    <source>
        <dbReference type="SAM" id="MobiDB-lite"/>
    </source>
</evidence>
<dbReference type="InterPro" id="IPR014314">
    <property type="entry name" value="Succ_DH_cytb556"/>
</dbReference>
<feature type="region of interest" description="Disordered" evidence="10">
    <location>
        <begin position="1"/>
        <end position="22"/>
    </location>
</feature>
<proteinExistence type="inferred from homology"/>
<feature type="compositionally biased region" description="Basic and acidic residues" evidence="10">
    <location>
        <begin position="1"/>
        <end position="15"/>
    </location>
</feature>
<dbReference type="InterPro" id="IPR000701">
    <property type="entry name" value="SuccDH_FuR_B_TM-su"/>
</dbReference>
<dbReference type="Pfam" id="PF01127">
    <property type="entry name" value="Sdh_cyt"/>
    <property type="match status" value="1"/>
</dbReference>
<feature type="transmembrane region" description="Helical" evidence="11">
    <location>
        <begin position="158"/>
        <end position="175"/>
    </location>
</feature>
<dbReference type="InterPro" id="IPR034804">
    <property type="entry name" value="SQR/QFR_C/D"/>
</dbReference>
<evidence type="ECO:0000256" key="1">
    <source>
        <dbReference type="ARBA" id="ARBA00001971"/>
    </source>
</evidence>
<name>A0A561BSR9_9ACTN</name>
<dbReference type="CDD" id="cd03501">
    <property type="entry name" value="SQR_TypeA_SdhC_like"/>
    <property type="match status" value="1"/>
</dbReference>
<protein>
    <submittedName>
        <fullName evidence="12">Succinate dehydrogenase subunit C</fullName>
    </submittedName>
</protein>
<evidence type="ECO:0000256" key="3">
    <source>
        <dbReference type="ARBA" id="ARBA00007244"/>
    </source>
</evidence>
<dbReference type="NCBIfam" id="TIGR02970">
    <property type="entry name" value="succ_dehyd_cytB"/>
    <property type="match status" value="1"/>
</dbReference>
<evidence type="ECO:0000256" key="9">
    <source>
        <dbReference type="ARBA" id="ARBA00023136"/>
    </source>
</evidence>
<feature type="transmembrane region" description="Helical" evidence="11">
    <location>
        <begin position="79"/>
        <end position="100"/>
    </location>
</feature>
<keyword evidence="4" id="KW-0349">Heme</keyword>
<keyword evidence="8" id="KW-0408">Iron</keyword>
<keyword evidence="13" id="KW-1185">Reference proteome</keyword>
<dbReference type="InterPro" id="IPR039023">
    <property type="entry name" value="SdhC_prok"/>
</dbReference>
<dbReference type="PANTHER" id="PTHR41910">
    <property type="entry name" value="SUCCINATE DEHYDROGENASE 2 MEMBRANE SUBUNIT SDHC"/>
    <property type="match status" value="1"/>
</dbReference>
<comment type="similarity">
    <text evidence="3">Belongs to the cytochrome b560 family.</text>
</comment>
<keyword evidence="6" id="KW-0479">Metal-binding</keyword>
<dbReference type="GO" id="GO:0009055">
    <property type="term" value="F:electron transfer activity"/>
    <property type="evidence" value="ECO:0007669"/>
    <property type="project" value="InterPro"/>
</dbReference>
<evidence type="ECO:0000313" key="13">
    <source>
        <dbReference type="Proteomes" id="UP000318380"/>
    </source>
</evidence>
<dbReference type="SUPFAM" id="SSF81343">
    <property type="entry name" value="Fumarate reductase respiratory complex transmembrane subunits"/>
    <property type="match status" value="1"/>
</dbReference>
<dbReference type="PANTHER" id="PTHR41910:SF1">
    <property type="entry name" value="SUCCINATE DEHYDROGENASE HYDROPHOBIC MEMBRANE ANCHOR SUBUNIT"/>
    <property type="match status" value="1"/>
</dbReference>
<evidence type="ECO:0000256" key="11">
    <source>
        <dbReference type="SAM" id="Phobius"/>
    </source>
</evidence>
<keyword evidence="7 11" id="KW-1133">Transmembrane helix</keyword>
<evidence type="ECO:0000256" key="8">
    <source>
        <dbReference type="ARBA" id="ARBA00023004"/>
    </source>
</evidence>
<comment type="caution">
    <text evidence="12">The sequence shown here is derived from an EMBL/GenBank/DDBJ whole genome shotgun (WGS) entry which is preliminary data.</text>
</comment>
<gene>
    <name evidence="12" type="ORF">FB561_3039</name>
</gene>
<evidence type="ECO:0000256" key="5">
    <source>
        <dbReference type="ARBA" id="ARBA00022692"/>
    </source>
</evidence>
<feature type="transmembrane region" description="Helical" evidence="11">
    <location>
        <begin position="120"/>
        <end position="137"/>
    </location>
</feature>
<sequence length="184" mass="20280">MSHETGRESVQRSDNIRNGLVPFQAEPRAAPSAMRNTQSGRPGVAAFPGSGLSSDRRIGLPSKPAGTLYRGREGMWSWVAHRITGVGIFFFLLVHVLDTALVRVSPEAYNEVIGTYKNPIVGLLEVGLVAAILFHAFNGIRLILVDFWAKGPRYQRQLMIGVGVVWFVLFVPFVIRHLTHVFGG</sequence>
<keyword evidence="5 11" id="KW-0812">Transmembrane</keyword>
<accession>A0A561BSR9</accession>
<comment type="subcellular location">
    <subcellularLocation>
        <location evidence="2">Membrane</location>
    </subcellularLocation>
</comment>
<dbReference type="GO" id="GO:0016020">
    <property type="term" value="C:membrane"/>
    <property type="evidence" value="ECO:0007669"/>
    <property type="project" value="UniProtKB-SubCell"/>
</dbReference>
<keyword evidence="9 11" id="KW-0472">Membrane</keyword>
<dbReference type="Gene3D" id="1.20.1300.10">
    <property type="entry name" value="Fumarate reductase/succinate dehydrogenase, transmembrane subunit"/>
    <property type="match status" value="1"/>
</dbReference>
<evidence type="ECO:0000256" key="2">
    <source>
        <dbReference type="ARBA" id="ARBA00004370"/>
    </source>
</evidence>
<comment type="cofactor">
    <cofactor evidence="1">
        <name>heme</name>
        <dbReference type="ChEBI" id="CHEBI:30413"/>
    </cofactor>
</comment>
<dbReference type="GO" id="GO:0006099">
    <property type="term" value="P:tricarboxylic acid cycle"/>
    <property type="evidence" value="ECO:0007669"/>
    <property type="project" value="InterPro"/>
</dbReference>
<evidence type="ECO:0000256" key="4">
    <source>
        <dbReference type="ARBA" id="ARBA00022617"/>
    </source>
</evidence>
<dbReference type="AlphaFoldDB" id="A0A561BSR9"/>
<organism evidence="12 13">
    <name type="scientific">Kribbella amoyensis</name>
    <dbReference type="NCBI Taxonomy" id="996641"/>
    <lineage>
        <taxon>Bacteria</taxon>
        <taxon>Bacillati</taxon>
        <taxon>Actinomycetota</taxon>
        <taxon>Actinomycetes</taxon>
        <taxon>Propionibacteriales</taxon>
        <taxon>Kribbellaceae</taxon>
        <taxon>Kribbella</taxon>
    </lineage>
</organism>
<dbReference type="EMBL" id="VIVK01000001">
    <property type="protein sequence ID" value="TWD81915.1"/>
    <property type="molecule type" value="Genomic_DNA"/>
</dbReference>
<reference evidence="12 13" key="1">
    <citation type="submission" date="2019-06" db="EMBL/GenBank/DDBJ databases">
        <title>Sequencing the genomes of 1000 actinobacteria strains.</title>
        <authorList>
            <person name="Klenk H.-P."/>
        </authorList>
    </citation>
    <scope>NUCLEOTIDE SEQUENCE [LARGE SCALE GENOMIC DNA]</scope>
    <source>
        <strain evidence="12 13">DSM 24683</strain>
    </source>
</reference>
<dbReference type="GO" id="GO:0046872">
    <property type="term" value="F:metal ion binding"/>
    <property type="evidence" value="ECO:0007669"/>
    <property type="project" value="UniProtKB-KW"/>
</dbReference>
<evidence type="ECO:0000256" key="6">
    <source>
        <dbReference type="ARBA" id="ARBA00022723"/>
    </source>
</evidence>
<dbReference type="Proteomes" id="UP000318380">
    <property type="component" value="Unassembled WGS sequence"/>
</dbReference>
<evidence type="ECO:0000313" key="12">
    <source>
        <dbReference type="EMBL" id="TWD81915.1"/>
    </source>
</evidence>